<organism evidence="1 2">
    <name type="scientific">Lactuca virosa</name>
    <dbReference type="NCBI Taxonomy" id="75947"/>
    <lineage>
        <taxon>Eukaryota</taxon>
        <taxon>Viridiplantae</taxon>
        <taxon>Streptophyta</taxon>
        <taxon>Embryophyta</taxon>
        <taxon>Tracheophyta</taxon>
        <taxon>Spermatophyta</taxon>
        <taxon>Magnoliopsida</taxon>
        <taxon>eudicotyledons</taxon>
        <taxon>Gunneridae</taxon>
        <taxon>Pentapetalae</taxon>
        <taxon>asterids</taxon>
        <taxon>campanulids</taxon>
        <taxon>Asterales</taxon>
        <taxon>Asteraceae</taxon>
        <taxon>Cichorioideae</taxon>
        <taxon>Cichorieae</taxon>
        <taxon>Lactucinae</taxon>
        <taxon>Lactuca</taxon>
    </lineage>
</organism>
<protein>
    <submittedName>
        <fullName evidence="1">Uncharacterized protein</fullName>
    </submittedName>
</protein>
<name>A0AAU9MJZ8_9ASTR</name>
<comment type="caution">
    <text evidence="1">The sequence shown here is derived from an EMBL/GenBank/DDBJ whole genome shotgun (WGS) entry which is preliminary data.</text>
</comment>
<evidence type="ECO:0000313" key="1">
    <source>
        <dbReference type="EMBL" id="CAH1425816.1"/>
    </source>
</evidence>
<evidence type="ECO:0000313" key="2">
    <source>
        <dbReference type="Proteomes" id="UP001157418"/>
    </source>
</evidence>
<sequence length="180" mass="20210">MCFASVSITEKDRDAATIPPAFLSHAITGEPLITEREDTMYPLLLSFFFSASSFHLRPVTNTTASKPALCNVGVDLIAAAGSDLGSDHRPDRLPFPFESDESKWETQSLLPFKFIECFQWMTKKAYQDTTSDIKVYFTSVSSSFGTSVDTTLGYIQFHIFPTHNRLCQLICTFPKRVYVP</sequence>
<dbReference type="Proteomes" id="UP001157418">
    <property type="component" value="Unassembled WGS sequence"/>
</dbReference>
<proteinExistence type="predicted"/>
<accession>A0AAU9MJZ8</accession>
<dbReference type="AlphaFoldDB" id="A0AAU9MJZ8"/>
<gene>
    <name evidence="1" type="ORF">LVIROSA_LOCUS12935</name>
</gene>
<dbReference type="EMBL" id="CAKMRJ010002223">
    <property type="protein sequence ID" value="CAH1425816.1"/>
    <property type="molecule type" value="Genomic_DNA"/>
</dbReference>
<keyword evidence="2" id="KW-1185">Reference proteome</keyword>
<reference evidence="1 2" key="1">
    <citation type="submission" date="2022-01" db="EMBL/GenBank/DDBJ databases">
        <authorList>
            <person name="Xiong W."/>
            <person name="Schranz E."/>
        </authorList>
    </citation>
    <scope>NUCLEOTIDE SEQUENCE [LARGE SCALE GENOMIC DNA]</scope>
</reference>